<evidence type="ECO:0000313" key="4">
    <source>
        <dbReference type="Proteomes" id="UP000185192"/>
    </source>
</evidence>
<dbReference type="Gene3D" id="1.10.10.10">
    <property type="entry name" value="Winged helix-like DNA-binding domain superfamily/Winged helix DNA-binding domain"/>
    <property type="match status" value="1"/>
</dbReference>
<keyword evidence="4" id="KW-1185">Reference proteome</keyword>
<dbReference type="InterPro" id="IPR036388">
    <property type="entry name" value="WH-like_DNA-bd_sf"/>
</dbReference>
<feature type="compositionally biased region" description="Polar residues" evidence="1">
    <location>
        <begin position="12"/>
        <end position="21"/>
    </location>
</feature>
<dbReference type="OrthoDB" id="7594920at2"/>
<dbReference type="SUPFAM" id="SSF46785">
    <property type="entry name" value="Winged helix' DNA-binding domain"/>
    <property type="match status" value="1"/>
</dbReference>
<accession>A0A1N6FSJ2</accession>
<evidence type="ECO:0000259" key="2">
    <source>
        <dbReference type="PROSITE" id="PS50995"/>
    </source>
</evidence>
<dbReference type="AlphaFoldDB" id="A0A1N6FSJ2"/>
<evidence type="ECO:0000256" key="1">
    <source>
        <dbReference type="SAM" id="MobiDB-lite"/>
    </source>
</evidence>
<feature type="region of interest" description="Disordered" evidence="1">
    <location>
        <begin position="1"/>
        <end position="25"/>
    </location>
</feature>
<keyword evidence="3" id="KW-0238">DNA-binding</keyword>
<proteinExistence type="predicted"/>
<dbReference type="RefSeq" id="WP_074205542.1">
    <property type="nucleotide sequence ID" value="NZ_FSQW01000002.1"/>
</dbReference>
<dbReference type="GO" id="GO:0003700">
    <property type="term" value="F:DNA-binding transcription factor activity"/>
    <property type="evidence" value="ECO:0007669"/>
    <property type="project" value="InterPro"/>
</dbReference>
<dbReference type="STRING" id="1123272.SAMN02745824_2524"/>
<name>A0A1N6FSJ2_9SPHN</name>
<dbReference type="Pfam" id="PF13463">
    <property type="entry name" value="HTH_27"/>
    <property type="match status" value="1"/>
</dbReference>
<dbReference type="PROSITE" id="PS50995">
    <property type="entry name" value="HTH_MARR_2"/>
    <property type="match status" value="1"/>
</dbReference>
<sequence>MTGSGTACRISLSDQSANENPDTALIRSPAEVAETAELLLSIRRIRNAALADILGDVDETSWNILLDIYLSDCLDRPVVTADLSMIYAVPKTTITRYVEYLRELGLVRKERDPANRVRILLSLTDAGQKRIDTALQRIADAISRQAVQ</sequence>
<gene>
    <name evidence="3" type="ORF">SAMN02745824_2524</name>
</gene>
<dbReference type="GO" id="GO:0003677">
    <property type="term" value="F:DNA binding"/>
    <property type="evidence" value="ECO:0007669"/>
    <property type="project" value="UniProtKB-KW"/>
</dbReference>
<feature type="domain" description="HTH marR-type" evidence="2">
    <location>
        <begin position="35"/>
        <end position="148"/>
    </location>
</feature>
<dbReference type="InterPro" id="IPR036390">
    <property type="entry name" value="WH_DNA-bd_sf"/>
</dbReference>
<dbReference type="EMBL" id="FSQW01000002">
    <property type="protein sequence ID" value="SIN98203.1"/>
    <property type="molecule type" value="Genomic_DNA"/>
</dbReference>
<dbReference type="Proteomes" id="UP000185192">
    <property type="component" value="Unassembled WGS sequence"/>
</dbReference>
<dbReference type="InterPro" id="IPR000835">
    <property type="entry name" value="HTH_MarR-typ"/>
</dbReference>
<protein>
    <submittedName>
        <fullName evidence="3">Winged helix DNA-binding domain-containing protein</fullName>
    </submittedName>
</protein>
<organism evidence="3 4">
    <name type="scientific">Parasphingorhabdus marina DSM 22363</name>
    <dbReference type="NCBI Taxonomy" id="1123272"/>
    <lineage>
        <taxon>Bacteria</taxon>
        <taxon>Pseudomonadati</taxon>
        <taxon>Pseudomonadota</taxon>
        <taxon>Alphaproteobacteria</taxon>
        <taxon>Sphingomonadales</taxon>
        <taxon>Sphingomonadaceae</taxon>
        <taxon>Parasphingorhabdus</taxon>
    </lineage>
</organism>
<evidence type="ECO:0000313" key="3">
    <source>
        <dbReference type="EMBL" id="SIN98203.1"/>
    </source>
</evidence>
<reference evidence="4" key="1">
    <citation type="submission" date="2016-11" db="EMBL/GenBank/DDBJ databases">
        <authorList>
            <person name="Varghese N."/>
            <person name="Submissions S."/>
        </authorList>
    </citation>
    <scope>NUCLEOTIDE SEQUENCE [LARGE SCALE GENOMIC DNA]</scope>
    <source>
        <strain evidence="4">DSM 22363</strain>
    </source>
</reference>